<dbReference type="AlphaFoldDB" id="A0A653A5D8"/>
<dbReference type="PROSITE" id="PS51276">
    <property type="entry name" value="PEPTIDASE_C56_PFPI"/>
    <property type="match status" value="1"/>
</dbReference>
<dbReference type="CDD" id="cd03134">
    <property type="entry name" value="GATase1_PfpI_like"/>
    <property type="match status" value="1"/>
</dbReference>
<accession>A0A653A5D8</accession>
<dbReference type="NCBIfam" id="TIGR01382">
    <property type="entry name" value="PfpI"/>
    <property type="match status" value="1"/>
</dbReference>
<evidence type="ECO:0000259" key="2">
    <source>
        <dbReference type="Pfam" id="PF01965"/>
    </source>
</evidence>
<dbReference type="InterPro" id="IPR029062">
    <property type="entry name" value="Class_I_gatase-like"/>
</dbReference>
<dbReference type="EMBL" id="UPXX01000018">
    <property type="protein sequence ID" value="VBB43250.1"/>
    <property type="molecule type" value="Genomic_DNA"/>
</dbReference>
<dbReference type="InterPro" id="IPR002818">
    <property type="entry name" value="DJ-1/PfpI"/>
</dbReference>
<dbReference type="GO" id="GO:0008233">
    <property type="term" value="F:peptidase activity"/>
    <property type="evidence" value="ECO:0007669"/>
    <property type="project" value="UniProtKB-KW"/>
</dbReference>
<feature type="domain" description="DJ-1/PfpI" evidence="2">
    <location>
        <begin position="47"/>
        <end position="210"/>
    </location>
</feature>
<dbReference type="SUPFAM" id="SSF52317">
    <property type="entry name" value="Class I glutamine amidotransferase-like"/>
    <property type="match status" value="1"/>
</dbReference>
<dbReference type="Gene3D" id="3.40.50.880">
    <property type="match status" value="1"/>
</dbReference>
<keyword evidence="3" id="KW-0378">Hydrolase</keyword>
<keyword evidence="3" id="KW-0645">Protease</keyword>
<protein>
    <submittedName>
        <fullName evidence="3">Putative intracellular protease (Modular protein)</fullName>
    </submittedName>
</protein>
<name>A0A653A5D8_UNCDX</name>
<dbReference type="PANTHER" id="PTHR42733">
    <property type="entry name" value="DJ-1 PROTEIN"/>
    <property type="match status" value="1"/>
</dbReference>
<reference evidence="3" key="1">
    <citation type="submission" date="2018-07" db="EMBL/GenBank/DDBJ databases">
        <authorList>
            <consortium name="Genoscope - CEA"/>
            <person name="William W."/>
        </authorList>
    </citation>
    <scope>NUCLEOTIDE SEQUENCE</scope>
    <source>
        <strain evidence="3">IK1</strain>
    </source>
</reference>
<dbReference type="GO" id="GO:0006508">
    <property type="term" value="P:proteolysis"/>
    <property type="evidence" value="ECO:0007669"/>
    <property type="project" value="UniProtKB-KW"/>
</dbReference>
<proteinExistence type="inferred from homology"/>
<sequence length="214" mass="23131">MLYYNRHFGGEKLVLGLKNGVIFGNNGIISNRKLGPTPIPEGVAMSRVAVIITDLFEDSEYTEPVKAFQQSGHTIFRIGLKAGETVKGKKAGTPVTVDKAVNDVSVSDFDALLIPGGYSPDKLRVDEDAVNFVREFVQSGKPVFSICHAPQILITADVIRGRKMTGWKSIIQDIKNAGATFIDQELVVDGNLISSRQPADLPPFIEACLAALSS</sequence>
<evidence type="ECO:0000313" key="3">
    <source>
        <dbReference type="EMBL" id="VBB43250.1"/>
    </source>
</evidence>
<gene>
    <name evidence="3" type="ORF">TRIP_B250345</name>
</gene>
<dbReference type="InterPro" id="IPR006286">
    <property type="entry name" value="C56_PfpI-like"/>
</dbReference>
<organism evidence="3">
    <name type="scientific">Uncultured Desulfatiglans sp</name>
    <dbReference type="NCBI Taxonomy" id="1748965"/>
    <lineage>
        <taxon>Bacteria</taxon>
        <taxon>Pseudomonadati</taxon>
        <taxon>Thermodesulfobacteriota</taxon>
        <taxon>Desulfobacteria</taxon>
        <taxon>Desulfatiglandales</taxon>
        <taxon>Desulfatiglandaceae</taxon>
        <taxon>Desulfatiglans</taxon>
        <taxon>environmental samples</taxon>
    </lineage>
</organism>
<comment type="similarity">
    <text evidence="1">Belongs to the peptidase C56 family.</text>
</comment>
<dbReference type="Pfam" id="PF01965">
    <property type="entry name" value="DJ-1_PfpI"/>
    <property type="match status" value="1"/>
</dbReference>
<evidence type="ECO:0000256" key="1">
    <source>
        <dbReference type="ARBA" id="ARBA00008542"/>
    </source>
</evidence>
<dbReference type="PANTHER" id="PTHR42733:SF2">
    <property type="entry name" value="DJ-1_THIJ_PFPI FAMILY PROTEIN"/>
    <property type="match status" value="1"/>
</dbReference>